<evidence type="ECO:0000313" key="2">
    <source>
        <dbReference type="Proteomes" id="UP000321947"/>
    </source>
</evidence>
<proteinExistence type="predicted"/>
<organism evidence="1 2">
    <name type="scientific">Cucumis melo var. makuwa</name>
    <name type="common">Oriental melon</name>
    <dbReference type="NCBI Taxonomy" id="1194695"/>
    <lineage>
        <taxon>Eukaryota</taxon>
        <taxon>Viridiplantae</taxon>
        <taxon>Streptophyta</taxon>
        <taxon>Embryophyta</taxon>
        <taxon>Tracheophyta</taxon>
        <taxon>Spermatophyta</taxon>
        <taxon>Magnoliopsida</taxon>
        <taxon>eudicotyledons</taxon>
        <taxon>Gunneridae</taxon>
        <taxon>Pentapetalae</taxon>
        <taxon>rosids</taxon>
        <taxon>fabids</taxon>
        <taxon>Cucurbitales</taxon>
        <taxon>Cucurbitaceae</taxon>
        <taxon>Benincaseae</taxon>
        <taxon>Cucumis</taxon>
    </lineage>
</organism>
<dbReference type="EMBL" id="SSTD01018108">
    <property type="protein sequence ID" value="TYJ98350.1"/>
    <property type="molecule type" value="Genomic_DNA"/>
</dbReference>
<accession>A0A5D3BEX6</accession>
<reference evidence="1 2" key="1">
    <citation type="submission" date="2019-08" db="EMBL/GenBank/DDBJ databases">
        <title>Draft genome sequences of two oriental melons (Cucumis melo L. var makuwa).</title>
        <authorList>
            <person name="Kwon S.-Y."/>
        </authorList>
    </citation>
    <scope>NUCLEOTIDE SEQUENCE [LARGE SCALE GENOMIC DNA]</scope>
    <source>
        <strain evidence="2">cv. Chang Bougi</strain>
        <tissue evidence="1">Leaf</tissue>
    </source>
</reference>
<name>A0A5D3BEX6_CUCMM</name>
<evidence type="ECO:0000313" key="1">
    <source>
        <dbReference type="EMBL" id="TYJ98350.1"/>
    </source>
</evidence>
<protein>
    <submittedName>
        <fullName evidence="1">Uncharacterized protein</fullName>
    </submittedName>
</protein>
<dbReference type="AlphaFoldDB" id="A0A5D3BEX6"/>
<comment type="caution">
    <text evidence="1">The sequence shown here is derived from an EMBL/GenBank/DDBJ whole genome shotgun (WGS) entry which is preliminary data.</text>
</comment>
<dbReference type="Proteomes" id="UP000321947">
    <property type="component" value="Unassembled WGS sequence"/>
</dbReference>
<gene>
    <name evidence="1" type="ORF">E5676_scaffold232G00810</name>
</gene>
<sequence>MSYLLDPSTEYTNCLSKAASLHPNSHSRIIFLLQSLPRFLCLTLQPNSQLNCAVNSCQQSSLVFNSRIPATTVGKWIILTHRLTTNGSSSSSRSRWTLPATTNVVHGEQTHDATTFDNSSVFPLFGLSEVGYNKQTRFRVVLGLCEDFSAKTQAYFGLIWGVRIEA</sequence>